<dbReference type="SMART" id="SM00065">
    <property type="entry name" value="GAF"/>
    <property type="match status" value="1"/>
</dbReference>
<accession>A0ABV1QR34</accession>
<dbReference type="SMART" id="SM00448">
    <property type="entry name" value="REC"/>
    <property type="match status" value="2"/>
</dbReference>
<dbReference type="SUPFAM" id="SSF47384">
    <property type="entry name" value="Homodimeric domain of signal transducing histidine kinase"/>
    <property type="match status" value="2"/>
</dbReference>
<feature type="domain" description="Response regulatory" evidence="10">
    <location>
        <begin position="625"/>
        <end position="740"/>
    </location>
</feature>
<dbReference type="PANTHER" id="PTHR43547">
    <property type="entry name" value="TWO-COMPONENT HISTIDINE KINASE"/>
    <property type="match status" value="1"/>
</dbReference>
<keyword evidence="11" id="KW-0067">ATP-binding</keyword>
<evidence type="ECO:0000256" key="2">
    <source>
        <dbReference type="ARBA" id="ARBA00012438"/>
    </source>
</evidence>
<dbReference type="GO" id="GO:0005524">
    <property type="term" value="F:ATP binding"/>
    <property type="evidence" value="ECO:0007669"/>
    <property type="project" value="UniProtKB-KW"/>
</dbReference>
<feature type="domain" description="Histidine kinase" evidence="9">
    <location>
        <begin position="346"/>
        <end position="562"/>
    </location>
</feature>
<gene>
    <name evidence="11" type="ORF">ABS772_17815</name>
</gene>
<keyword evidence="7" id="KW-0175">Coiled coil</keyword>
<feature type="domain" description="Response regulatory" evidence="10">
    <location>
        <begin position="1008"/>
        <end position="1118"/>
    </location>
</feature>
<evidence type="ECO:0000256" key="4">
    <source>
        <dbReference type="ARBA" id="ARBA00022679"/>
    </source>
</evidence>
<dbReference type="InterPro" id="IPR003661">
    <property type="entry name" value="HisK_dim/P_dom"/>
</dbReference>
<dbReference type="Pfam" id="PF02518">
    <property type="entry name" value="HATPase_c"/>
    <property type="match status" value="2"/>
</dbReference>
<dbReference type="SMART" id="SM00387">
    <property type="entry name" value="HATPase_c"/>
    <property type="match status" value="2"/>
</dbReference>
<dbReference type="InterPro" id="IPR005467">
    <property type="entry name" value="His_kinase_dom"/>
</dbReference>
<proteinExistence type="predicted"/>
<evidence type="ECO:0000256" key="6">
    <source>
        <dbReference type="PROSITE-ProRule" id="PRU00169"/>
    </source>
</evidence>
<dbReference type="Gene3D" id="3.30.565.10">
    <property type="entry name" value="Histidine kinase-like ATPase, C-terminal domain"/>
    <property type="match status" value="2"/>
</dbReference>
<comment type="caution">
    <text evidence="11">The sequence shown here is derived from an EMBL/GenBank/DDBJ whole genome shotgun (WGS) entry which is preliminary data.</text>
</comment>
<dbReference type="PRINTS" id="PR00344">
    <property type="entry name" value="BCTRLSENSOR"/>
</dbReference>
<dbReference type="Gene3D" id="1.10.287.130">
    <property type="match status" value="2"/>
</dbReference>
<dbReference type="Pfam" id="PF00512">
    <property type="entry name" value="HisKA"/>
    <property type="match status" value="2"/>
</dbReference>
<keyword evidence="12" id="KW-1185">Reference proteome</keyword>
<dbReference type="InterPro" id="IPR036890">
    <property type="entry name" value="HATPase_C_sf"/>
</dbReference>
<feature type="coiled-coil region" evidence="7">
    <location>
        <begin position="728"/>
        <end position="762"/>
    </location>
</feature>
<keyword evidence="11" id="KW-0547">Nucleotide-binding</keyword>
<protein>
    <recommendedName>
        <fullName evidence="2">histidine kinase</fullName>
        <ecNumber evidence="2">2.7.13.3</ecNumber>
    </recommendedName>
</protein>
<evidence type="ECO:0000313" key="12">
    <source>
        <dbReference type="Proteomes" id="UP001480955"/>
    </source>
</evidence>
<dbReference type="InterPro" id="IPR003594">
    <property type="entry name" value="HATPase_dom"/>
</dbReference>
<dbReference type="SUPFAM" id="SSF55874">
    <property type="entry name" value="ATPase domain of HSP90 chaperone/DNA topoisomerase II/histidine kinase"/>
    <property type="match status" value="2"/>
</dbReference>
<dbReference type="Pfam" id="PF00072">
    <property type="entry name" value="Response_reg"/>
    <property type="match status" value="2"/>
</dbReference>
<dbReference type="CDD" id="cd00082">
    <property type="entry name" value="HisKA"/>
    <property type="match status" value="2"/>
</dbReference>
<feature type="domain" description="Histidine kinase" evidence="9">
    <location>
        <begin position="768"/>
        <end position="987"/>
    </location>
</feature>
<evidence type="ECO:0000256" key="3">
    <source>
        <dbReference type="ARBA" id="ARBA00022553"/>
    </source>
</evidence>
<evidence type="ECO:0000256" key="1">
    <source>
        <dbReference type="ARBA" id="ARBA00000085"/>
    </source>
</evidence>
<dbReference type="Gene3D" id="3.30.450.40">
    <property type="match status" value="1"/>
</dbReference>
<keyword evidence="5" id="KW-0418">Kinase</keyword>
<dbReference type="InterPro" id="IPR011006">
    <property type="entry name" value="CheY-like_superfamily"/>
</dbReference>
<feature type="modified residue" description="4-aspartylphosphate" evidence="6">
    <location>
        <position position="673"/>
    </location>
</feature>
<feature type="region of interest" description="Disordered" evidence="8">
    <location>
        <begin position="559"/>
        <end position="583"/>
    </location>
</feature>
<name>A0ABV1QR34_9HYPH</name>
<dbReference type="PROSITE" id="PS50110">
    <property type="entry name" value="RESPONSE_REGULATORY"/>
    <property type="match status" value="2"/>
</dbReference>
<dbReference type="SUPFAM" id="SSF52172">
    <property type="entry name" value="CheY-like"/>
    <property type="match status" value="2"/>
</dbReference>
<dbReference type="PROSITE" id="PS50109">
    <property type="entry name" value="HIS_KIN"/>
    <property type="match status" value="2"/>
</dbReference>
<dbReference type="SMART" id="SM00388">
    <property type="entry name" value="HisKA"/>
    <property type="match status" value="2"/>
</dbReference>
<dbReference type="InterPro" id="IPR004358">
    <property type="entry name" value="Sig_transdc_His_kin-like_C"/>
</dbReference>
<dbReference type="Proteomes" id="UP001480955">
    <property type="component" value="Unassembled WGS sequence"/>
</dbReference>
<evidence type="ECO:0000259" key="10">
    <source>
        <dbReference type="PROSITE" id="PS50110"/>
    </source>
</evidence>
<dbReference type="SUPFAM" id="SSF55781">
    <property type="entry name" value="GAF domain-like"/>
    <property type="match status" value="1"/>
</dbReference>
<feature type="compositionally biased region" description="Basic and acidic residues" evidence="8">
    <location>
        <begin position="566"/>
        <end position="576"/>
    </location>
</feature>
<dbReference type="InterPro" id="IPR029016">
    <property type="entry name" value="GAF-like_dom_sf"/>
</dbReference>
<comment type="catalytic activity">
    <reaction evidence="1">
        <text>ATP + protein L-histidine = ADP + protein N-phospho-L-histidine.</text>
        <dbReference type="EC" id="2.7.13.3"/>
    </reaction>
</comment>
<sequence>MNLSDTAAQTLFAGAGEIRALARALDWSRTPLGPVAGWPQSLRSTVRTLLSSQYPMILTWGPAFTQIYNDAYAKLIGAGHPEALGSDIRITLAAGWDTLGPMIARVMRTGEANWTPALPLLMERAGYREEAYFSVSHAPAEDDDGHIVGMLAVCSEVTAQVVGERRLGLLRDLAAKAGETRSVDATCADIAGALSEDRLDVPFALLFLREPDGGLHLSAATGLGVDHPAALPGAACWPLDRALAGETVTVNGLADSLALPAGFWADPADGALVLPLAGEAGSAALGVLVLGASPSRALDEGYRDFLHLVTGQVSTALRNARAYEAERRRAEALAELDRAKTQFFSNVSHEFRTPLTLMLGPLEEVLASDRLDQRVRDELDVAYRNALRLLRLVNALLDFSRVEAGRAQATFTQVDIAALTEDLASTFRSAIERGGLTLRVECLPLPEPVFVDRDMWEKVVLNLLSNAFKFTFRGSIVVRLEPVSGAVRLTVADTGVGIPAETLPRVFERFLRVESGRSRSHEGSGIGLALVRELVGMHGGTVAVASEVDRGTRFTVTVPTGSAHLPPDRISDRIADADGPPERGGLARAYTEEALRWLPDGDTATNVVPLRNASGARPGEGKRARIVLADDNADMRAYVERLLGLDHTVVAVADGAAALVALREERTDLLLTDVMMPVLDGIALTRAVRADPSLRTVPVIMLSARAGAEAGVEGLDAGADDYLVKPFAARELQARVRANLELARLRREAEEQAAQARKMEAVGQLTSGVAHDFNNLLAAVMGSVELAERRVSDERVLRLLNNAHQAAKRGAKLTEQLLAFSRRQRLEARATDLNGVLSGMADLLHRTLGGTIAVSTRLAADLWPAIADPNRIELAVLNLAVNARDAMPDGGELRIETANVTAAEPRPATLPAGDFVRLRVTDTGDGMPPEVLARLFEPFFTTKPQGRGTGLGLAQVYGTATQLGGGVAVDSRVGEGTQVTLYLPRANASAAQADAPAATPSETSGGLRILLVDDDGQVRSTAAAMLEEMGHAVTALDSGAAALRVLAEGDGVDLLVADFAMPGMTGGELATRAVAARPDLRVLLMTGYAEAAALPDAVPVLRKPFALTELAQAVRNVAAGNDFPVLQISRAGQPPAGA</sequence>
<dbReference type="EC" id="2.7.13.3" evidence="2"/>
<dbReference type="EMBL" id="JBELQE010000091">
    <property type="protein sequence ID" value="MER2251778.1"/>
    <property type="molecule type" value="Genomic_DNA"/>
</dbReference>
<dbReference type="InterPro" id="IPR001789">
    <property type="entry name" value="Sig_transdc_resp-reg_receiver"/>
</dbReference>
<evidence type="ECO:0000256" key="5">
    <source>
        <dbReference type="ARBA" id="ARBA00022777"/>
    </source>
</evidence>
<evidence type="ECO:0000256" key="7">
    <source>
        <dbReference type="SAM" id="Coils"/>
    </source>
</evidence>
<dbReference type="PANTHER" id="PTHR43547:SF2">
    <property type="entry name" value="HYBRID SIGNAL TRANSDUCTION HISTIDINE KINASE C"/>
    <property type="match status" value="1"/>
</dbReference>
<dbReference type="InterPro" id="IPR036097">
    <property type="entry name" value="HisK_dim/P_sf"/>
</dbReference>
<organism evidence="11 12">
    <name type="scientific">Methylorubrum podarium</name>
    <dbReference type="NCBI Taxonomy" id="200476"/>
    <lineage>
        <taxon>Bacteria</taxon>
        <taxon>Pseudomonadati</taxon>
        <taxon>Pseudomonadota</taxon>
        <taxon>Alphaproteobacteria</taxon>
        <taxon>Hyphomicrobiales</taxon>
        <taxon>Methylobacteriaceae</taxon>
        <taxon>Methylorubrum</taxon>
    </lineage>
</organism>
<evidence type="ECO:0000256" key="8">
    <source>
        <dbReference type="SAM" id="MobiDB-lite"/>
    </source>
</evidence>
<dbReference type="CDD" id="cd16922">
    <property type="entry name" value="HATPase_EvgS-ArcB-TorS-like"/>
    <property type="match status" value="1"/>
</dbReference>
<dbReference type="InterPro" id="IPR003018">
    <property type="entry name" value="GAF"/>
</dbReference>
<evidence type="ECO:0000313" key="11">
    <source>
        <dbReference type="EMBL" id="MER2251778.1"/>
    </source>
</evidence>
<keyword evidence="4" id="KW-0808">Transferase</keyword>
<evidence type="ECO:0000259" key="9">
    <source>
        <dbReference type="PROSITE" id="PS50109"/>
    </source>
</evidence>
<dbReference type="Gene3D" id="3.30.450.20">
    <property type="entry name" value="PAS domain"/>
    <property type="match status" value="1"/>
</dbReference>
<reference evidence="11 12" key="1">
    <citation type="submission" date="2024-06" db="EMBL/GenBank/DDBJ databases">
        <authorList>
            <person name="Campbell A.G."/>
        </authorList>
    </citation>
    <scope>NUCLEOTIDE SEQUENCE [LARGE SCALE GENOMIC DNA]</scope>
    <source>
        <strain evidence="11 12">EM12</strain>
    </source>
</reference>
<dbReference type="Gene3D" id="3.40.50.2300">
    <property type="match status" value="2"/>
</dbReference>
<keyword evidence="3 6" id="KW-0597">Phosphoprotein</keyword>
<feature type="coiled-coil region" evidence="7">
    <location>
        <begin position="313"/>
        <end position="342"/>
    </location>
</feature>
<feature type="modified residue" description="4-aspartylphosphate" evidence="6">
    <location>
        <position position="1058"/>
    </location>
</feature>